<keyword evidence="7 9" id="KW-0472">Membrane</keyword>
<feature type="compositionally biased region" description="Low complexity" evidence="8">
    <location>
        <begin position="1"/>
        <end position="13"/>
    </location>
</feature>
<dbReference type="GO" id="GO:0015179">
    <property type="term" value="F:L-amino acid transmembrane transporter activity"/>
    <property type="evidence" value="ECO:0007669"/>
    <property type="project" value="TreeGrafter"/>
</dbReference>
<evidence type="ECO:0000256" key="5">
    <source>
        <dbReference type="ARBA" id="ARBA00022970"/>
    </source>
</evidence>
<dbReference type="AlphaFoldDB" id="A0AAD7UPP7"/>
<feature type="transmembrane region" description="Helical" evidence="9">
    <location>
        <begin position="45"/>
        <end position="68"/>
    </location>
</feature>
<sequence>MESSSESRASSRASDTKHVPLLGEDVARAWKDSQRPERPPELNNALFSVVQLTNSMIGSGILSFPYVFSKTGVVLALVLLATFGGFVYATSLMVLEVGKEVDMPVGDLSEIVEAALGLRWRRGLDLCAALMCFGALMSYFNVIGLLGADLFAPTRPPFLGINNYPSFMTLCAVFLSPACFLRSYGELTPVSIISIGCITVTTFAIAITGVVHGRHAIPLWPDSALAPFALLGNYAYAMTVQFVVHEMYASMVSTDRPAVRNVVLSSILVGATLLGIMGLGGVAAVGSSPVSNIIQSLDETNPLTKVLSVFTIFHLMMYIPNDFVIMRLFALRFFDINPLQIPTVKYIAITAVLFATPLLIMASIPRALVVGVFELVIALTGQIPTATCCFLIPTLAFKATCLRRASSSSTPNRSFLYNPALSNLFLAACVVVILISPIVTIYVFVHTCLTSACKDYA</sequence>
<keyword evidence="3" id="KW-0813">Transport</keyword>
<protein>
    <recommendedName>
        <fullName evidence="10">Amino acid transporter transmembrane domain-containing protein</fullName>
    </recommendedName>
</protein>
<dbReference type="Proteomes" id="UP001230188">
    <property type="component" value="Unassembled WGS sequence"/>
</dbReference>
<keyword evidence="12" id="KW-1185">Reference proteome</keyword>
<dbReference type="GO" id="GO:0016020">
    <property type="term" value="C:membrane"/>
    <property type="evidence" value="ECO:0007669"/>
    <property type="project" value="UniProtKB-SubCell"/>
</dbReference>
<evidence type="ECO:0000313" key="12">
    <source>
        <dbReference type="Proteomes" id="UP001230188"/>
    </source>
</evidence>
<dbReference type="Pfam" id="PF01490">
    <property type="entry name" value="Aa_trans"/>
    <property type="match status" value="1"/>
</dbReference>
<feature type="transmembrane region" description="Helical" evidence="9">
    <location>
        <begin position="224"/>
        <end position="244"/>
    </location>
</feature>
<evidence type="ECO:0000259" key="10">
    <source>
        <dbReference type="Pfam" id="PF01490"/>
    </source>
</evidence>
<feature type="transmembrane region" description="Helical" evidence="9">
    <location>
        <begin position="346"/>
        <end position="364"/>
    </location>
</feature>
<feature type="transmembrane region" description="Helical" evidence="9">
    <location>
        <begin position="376"/>
        <end position="399"/>
    </location>
</feature>
<accession>A0AAD7UPP7</accession>
<keyword evidence="5" id="KW-0029">Amino-acid transport</keyword>
<evidence type="ECO:0000256" key="8">
    <source>
        <dbReference type="SAM" id="MobiDB-lite"/>
    </source>
</evidence>
<evidence type="ECO:0000256" key="2">
    <source>
        <dbReference type="ARBA" id="ARBA00008066"/>
    </source>
</evidence>
<dbReference type="PANTHER" id="PTHR22950:SF458">
    <property type="entry name" value="SODIUM-COUPLED NEUTRAL AMINO ACID TRANSPORTER 11-RELATED"/>
    <property type="match status" value="1"/>
</dbReference>
<evidence type="ECO:0000256" key="6">
    <source>
        <dbReference type="ARBA" id="ARBA00022989"/>
    </source>
</evidence>
<comment type="caution">
    <text evidence="11">The sequence shown here is derived from an EMBL/GenBank/DDBJ whole genome shotgun (WGS) entry which is preliminary data.</text>
</comment>
<dbReference type="InterPro" id="IPR013057">
    <property type="entry name" value="AA_transpt_TM"/>
</dbReference>
<organism evidence="11 12">
    <name type="scientific">Chrysophaeum taylorii</name>
    <dbReference type="NCBI Taxonomy" id="2483200"/>
    <lineage>
        <taxon>Eukaryota</taxon>
        <taxon>Sar</taxon>
        <taxon>Stramenopiles</taxon>
        <taxon>Ochrophyta</taxon>
        <taxon>Pelagophyceae</taxon>
        <taxon>Pelagomonadales</taxon>
        <taxon>Pelagomonadaceae</taxon>
        <taxon>Chrysophaeum</taxon>
    </lineage>
</organism>
<keyword evidence="4 9" id="KW-0812">Transmembrane</keyword>
<evidence type="ECO:0000256" key="3">
    <source>
        <dbReference type="ARBA" id="ARBA00022448"/>
    </source>
</evidence>
<feature type="transmembrane region" description="Helical" evidence="9">
    <location>
        <begin position="192"/>
        <end position="212"/>
    </location>
</feature>
<evidence type="ECO:0000256" key="4">
    <source>
        <dbReference type="ARBA" id="ARBA00022692"/>
    </source>
</evidence>
<evidence type="ECO:0000256" key="1">
    <source>
        <dbReference type="ARBA" id="ARBA00004141"/>
    </source>
</evidence>
<feature type="transmembrane region" description="Helical" evidence="9">
    <location>
        <begin position="167"/>
        <end position="185"/>
    </location>
</feature>
<dbReference type="EMBL" id="JAQMWT010000029">
    <property type="protein sequence ID" value="KAJ8613405.1"/>
    <property type="molecule type" value="Genomic_DNA"/>
</dbReference>
<evidence type="ECO:0000313" key="11">
    <source>
        <dbReference type="EMBL" id="KAJ8613405.1"/>
    </source>
</evidence>
<reference evidence="11" key="1">
    <citation type="submission" date="2023-01" db="EMBL/GenBank/DDBJ databases">
        <title>Metagenome sequencing of chrysophaentin producing Chrysophaeum taylorii.</title>
        <authorList>
            <person name="Davison J."/>
            <person name="Bewley C."/>
        </authorList>
    </citation>
    <scope>NUCLEOTIDE SEQUENCE</scope>
    <source>
        <strain evidence="11">NIES-1699</strain>
    </source>
</reference>
<dbReference type="PANTHER" id="PTHR22950">
    <property type="entry name" value="AMINO ACID TRANSPORTER"/>
    <property type="match status" value="1"/>
</dbReference>
<evidence type="ECO:0000256" key="7">
    <source>
        <dbReference type="ARBA" id="ARBA00023136"/>
    </source>
</evidence>
<comment type="subcellular location">
    <subcellularLocation>
        <location evidence="1">Membrane</location>
        <topology evidence="1">Multi-pass membrane protein</topology>
    </subcellularLocation>
</comment>
<gene>
    <name evidence="11" type="ORF">CTAYLR_002256</name>
</gene>
<feature type="region of interest" description="Disordered" evidence="8">
    <location>
        <begin position="1"/>
        <end position="24"/>
    </location>
</feature>
<name>A0AAD7UPP7_9STRA</name>
<evidence type="ECO:0000256" key="9">
    <source>
        <dbReference type="SAM" id="Phobius"/>
    </source>
</evidence>
<feature type="transmembrane region" description="Helical" evidence="9">
    <location>
        <begin position="126"/>
        <end position="147"/>
    </location>
</feature>
<feature type="transmembrane region" description="Helical" evidence="9">
    <location>
        <begin position="420"/>
        <end position="445"/>
    </location>
</feature>
<comment type="similarity">
    <text evidence="2">Belongs to the amino acid/polyamine transporter 2 family.</text>
</comment>
<feature type="transmembrane region" description="Helical" evidence="9">
    <location>
        <begin position="264"/>
        <end position="286"/>
    </location>
</feature>
<proteinExistence type="inferred from homology"/>
<feature type="transmembrane region" description="Helical" evidence="9">
    <location>
        <begin position="74"/>
        <end position="95"/>
    </location>
</feature>
<feature type="transmembrane region" description="Helical" evidence="9">
    <location>
        <begin position="306"/>
        <end position="325"/>
    </location>
</feature>
<feature type="domain" description="Amino acid transporter transmembrane" evidence="10">
    <location>
        <begin position="47"/>
        <end position="404"/>
    </location>
</feature>
<keyword evidence="6 9" id="KW-1133">Transmembrane helix</keyword>